<dbReference type="GO" id="GO:0046933">
    <property type="term" value="F:proton-transporting ATP synthase activity, rotational mechanism"/>
    <property type="evidence" value="ECO:0007669"/>
    <property type="project" value="UniProtKB-UniRule"/>
</dbReference>
<dbReference type="PANTHER" id="PTHR33445">
    <property type="entry name" value="ATP SYNTHASE SUBUNIT B', CHLOROPLASTIC"/>
    <property type="match status" value="1"/>
</dbReference>
<dbReference type="SUPFAM" id="SSF81573">
    <property type="entry name" value="F1F0 ATP synthase subunit B, membrane domain"/>
    <property type="match status" value="1"/>
</dbReference>
<comment type="subcellular location">
    <subcellularLocation>
        <location evidence="15">Cell membrane</location>
        <topology evidence="15">Single-pass membrane protein</topology>
    </subcellularLocation>
    <subcellularLocation>
        <location evidence="14">Endomembrane system</location>
        <topology evidence="14">Single-pass membrane protein</topology>
    </subcellularLocation>
</comment>
<keyword evidence="19" id="KW-1185">Reference proteome</keyword>
<dbReference type="InterPro" id="IPR050059">
    <property type="entry name" value="ATP_synthase_B_chain"/>
</dbReference>
<evidence type="ECO:0000256" key="12">
    <source>
        <dbReference type="ARBA" id="ARBA00025614"/>
    </source>
</evidence>
<keyword evidence="3 15" id="KW-1003">Cell membrane</keyword>
<evidence type="ECO:0000313" key="19">
    <source>
        <dbReference type="Proteomes" id="UP000238375"/>
    </source>
</evidence>
<evidence type="ECO:0000256" key="14">
    <source>
        <dbReference type="ARBA" id="ARBA00037847"/>
    </source>
</evidence>
<dbReference type="GO" id="GO:0012505">
    <property type="term" value="C:endomembrane system"/>
    <property type="evidence" value="ECO:0007669"/>
    <property type="project" value="UniProtKB-SubCell"/>
</dbReference>
<dbReference type="GO" id="GO:0005886">
    <property type="term" value="C:plasma membrane"/>
    <property type="evidence" value="ECO:0007669"/>
    <property type="project" value="UniProtKB-SubCell"/>
</dbReference>
<evidence type="ECO:0000256" key="8">
    <source>
        <dbReference type="ARBA" id="ARBA00023065"/>
    </source>
</evidence>
<evidence type="ECO:0000256" key="17">
    <source>
        <dbReference type="SAM" id="Coils"/>
    </source>
</evidence>
<comment type="subunit">
    <text evidence="13">F-type ATPases have 2 components, F(1) - the catalytic core - and F(0) - the membrane proton channel. F(1) has five subunits: alpha(3), beta(3), gamma(1), delta(1), epsilon(1). F(0) has four main subunits: a(1), b(2) and c(10-14). The alpha and beta chains form an alternating ring which encloses part of the gamma chain. F(1) is attached to F(0) by a central stalk formed by the gamma and epsilon chains, while a peripheral stalk is formed by the delta and b chains.</text>
</comment>
<comment type="function">
    <text evidence="12">Component of the F(0) channel, it forms part of the peripheral stalk, linking F(1) to F(0). The b'-subunit is a diverged and duplicated form of b found in plants and photosynthetic bacteria.</text>
</comment>
<evidence type="ECO:0000256" key="2">
    <source>
        <dbReference type="ARBA" id="ARBA00022448"/>
    </source>
</evidence>
<evidence type="ECO:0000256" key="6">
    <source>
        <dbReference type="ARBA" id="ARBA00022781"/>
    </source>
</evidence>
<feature type="coiled-coil region" evidence="17">
    <location>
        <begin position="51"/>
        <end position="126"/>
    </location>
</feature>
<evidence type="ECO:0000256" key="10">
    <source>
        <dbReference type="ARBA" id="ARBA00023310"/>
    </source>
</evidence>
<keyword evidence="5 15" id="KW-0812">Transmembrane</keyword>
<reference evidence="18 19" key="1">
    <citation type="submission" date="2018-03" db="EMBL/GenBank/DDBJ databases">
        <title>Genomic Encyclopedia of Archaeal and Bacterial Type Strains, Phase II (KMG-II): from individual species to whole genera.</title>
        <authorList>
            <person name="Goeker M."/>
        </authorList>
    </citation>
    <scope>NUCLEOTIDE SEQUENCE [LARGE SCALE GENOMIC DNA]</scope>
    <source>
        <strain evidence="18 19">DSM 28354</strain>
    </source>
</reference>
<keyword evidence="6 15" id="KW-0375">Hydrogen ion transport</keyword>
<keyword evidence="17" id="KW-0175">Coiled coil</keyword>
<dbReference type="NCBIfam" id="TIGR01144">
    <property type="entry name" value="ATP_synt_b"/>
    <property type="match status" value="1"/>
</dbReference>
<keyword evidence="4 15" id="KW-0138">CF(0)</keyword>
<accession>A0A2T0TBB3</accession>
<comment type="similarity">
    <text evidence="1 15 16">Belongs to the ATPase B chain family.</text>
</comment>
<evidence type="ECO:0000313" key="18">
    <source>
        <dbReference type="EMBL" id="PRY42938.1"/>
    </source>
</evidence>
<evidence type="ECO:0000256" key="7">
    <source>
        <dbReference type="ARBA" id="ARBA00022989"/>
    </source>
</evidence>
<keyword evidence="10 15" id="KW-0066">ATP synthesis</keyword>
<feature type="transmembrane region" description="Helical" evidence="15">
    <location>
        <begin position="12"/>
        <end position="30"/>
    </location>
</feature>
<keyword evidence="7 15" id="KW-1133">Transmembrane helix</keyword>
<dbReference type="Pfam" id="PF00430">
    <property type="entry name" value="ATP-synt_B"/>
    <property type="match status" value="1"/>
</dbReference>
<comment type="subunit">
    <text evidence="15">F-type ATPases have 2 components, F(1) - the catalytic core - and F(0) - the membrane proton channel. F(1) has five subunits: alpha(3), beta(3), gamma(1), delta(1), epsilon(1). F(0) has three main subunits: a(1), b(2) and c(10-14). The alpha and beta chains form an alternating ring which encloses part of the gamma chain. F(1) is attached to F(0) by a central stalk formed by the gamma and epsilon chains, while a peripheral stalk is formed by the delta and b chains.</text>
</comment>
<dbReference type="NCBIfam" id="NF011041">
    <property type="entry name" value="PRK14471.1"/>
    <property type="match status" value="1"/>
</dbReference>
<comment type="function">
    <text evidence="11 15">F(1)F(0) ATP synthase produces ATP from ADP in the presence of a proton or sodium gradient. F-type ATPases consist of two structural domains, F(1) containing the extramembraneous catalytic core and F(0) containing the membrane proton channel, linked together by a central stalk and a peripheral stalk. During catalysis, ATP synthesis in the catalytic domain of F(1) is coupled via a rotary mechanism of the central stalk subunits to proton translocation.</text>
</comment>
<dbReference type="Gene3D" id="1.20.5.620">
    <property type="entry name" value="F1F0 ATP synthase subunit B, membrane domain"/>
    <property type="match status" value="1"/>
</dbReference>
<evidence type="ECO:0000256" key="9">
    <source>
        <dbReference type="ARBA" id="ARBA00023136"/>
    </source>
</evidence>
<evidence type="ECO:0000256" key="5">
    <source>
        <dbReference type="ARBA" id="ARBA00022692"/>
    </source>
</evidence>
<dbReference type="InterPro" id="IPR002146">
    <property type="entry name" value="ATP_synth_b/b'su_bac/chlpt"/>
</dbReference>
<dbReference type="GO" id="GO:0046961">
    <property type="term" value="F:proton-transporting ATPase activity, rotational mechanism"/>
    <property type="evidence" value="ECO:0007669"/>
    <property type="project" value="TreeGrafter"/>
</dbReference>
<dbReference type="InterPro" id="IPR005864">
    <property type="entry name" value="ATP_synth_F0_bsu_bac"/>
</dbReference>
<dbReference type="EMBL" id="PVTE01000004">
    <property type="protein sequence ID" value="PRY42938.1"/>
    <property type="molecule type" value="Genomic_DNA"/>
</dbReference>
<organism evidence="18 19">
    <name type="scientific">Spirosoma oryzae</name>
    <dbReference type="NCBI Taxonomy" id="1469603"/>
    <lineage>
        <taxon>Bacteria</taxon>
        <taxon>Pseudomonadati</taxon>
        <taxon>Bacteroidota</taxon>
        <taxon>Cytophagia</taxon>
        <taxon>Cytophagales</taxon>
        <taxon>Cytophagaceae</taxon>
        <taxon>Spirosoma</taxon>
    </lineage>
</organism>
<dbReference type="CDD" id="cd06503">
    <property type="entry name" value="ATP-synt_Fo_b"/>
    <property type="match status" value="1"/>
</dbReference>
<dbReference type="GO" id="GO:0045259">
    <property type="term" value="C:proton-transporting ATP synthase complex"/>
    <property type="evidence" value="ECO:0007669"/>
    <property type="project" value="UniProtKB-KW"/>
</dbReference>
<proteinExistence type="inferred from homology"/>
<comment type="caution">
    <text evidence="18">The sequence shown here is derived from an EMBL/GenBank/DDBJ whole genome shotgun (WGS) entry which is preliminary data.</text>
</comment>
<evidence type="ECO:0000256" key="1">
    <source>
        <dbReference type="ARBA" id="ARBA00005513"/>
    </source>
</evidence>
<name>A0A2T0TBB3_9BACT</name>
<keyword evidence="8 15" id="KW-0406">Ion transport</keyword>
<dbReference type="AlphaFoldDB" id="A0A2T0TBB3"/>
<dbReference type="PANTHER" id="PTHR33445:SF1">
    <property type="entry name" value="ATP SYNTHASE SUBUNIT B"/>
    <property type="match status" value="1"/>
</dbReference>
<evidence type="ECO:0000256" key="16">
    <source>
        <dbReference type="RuleBase" id="RU003848"/>
    </source>
</evidence>
<gene>
    <name evidence="15" type="primary">atpF</name>
    <name evidence="18" type="ORF">CLV58_10467</name>
</gene>
<dbReference type="Proteomes" id="UP000238375">
    <property type="component" value="Unassembled WGS sequence"/>
</dbReference>
<evidence type="ECO:0000256" key="13">
    <source>
        <dbReference type="ARBA" id="ARBA00026054"/>
    </source>
</evidence>
<keyword evidence="2 15" id="KW-0813">Transport</keyword>
<evidence type="ECO:0000256" key="11">
    <source>
        <dbReference type="ARBA" id="ARBA00025198"/>
    </source>
</evidence>
<protein>
    <recommendedName>
        <fullName evidence="15">ATP synthase subunit b</fullName>
    </recommendedName>
    <alternativeName>
        <fullName evidence="15">ATP synthase F(0) sector subunit b</fullName>
    </alternativeName>
    <alternativeName>
        <fullName evidence="15">ATPase subunit I</fullName>
    </alternativeName>
    <alternativeName>
        <fullName evidence="15">F-type ATPase subunit b</fullName>
        <shortName evidence="15">F-ATPase subunit b</shortName>
    </alternativeName>
</protein>
<evidence type="ECO:0000256" key="3">
    <source>
        <dbReference type="ARBA" id="ARBA00022475"/>
    </source>
</evidence>
<dbReference type="OrthoDB" id="9795289at2"/>
<keyword evidence="9 15" id="KW-0472">Membrane</keyword>
<evidence type="ECO:0000256" key="15">
    <source>
        <dbReference type="HAMAP-Rule" id="MF_01398"/>
    </source>
</evidence>
<evidence type="ECO:0000256" key="4">
    <source>
        <dbReference type="ARBA" id="ARBA00022547"/>
    </source>
</evidence>
<dbReference type="RefSeq" id="WP_106136811.1">
    <property type="nucleotide sequence ID" value="NZ_PVTE01000004.1"/>
</dbReference>
<dbReference type="HAMAP" id="MF_01398">
    <property type="entry name" value="ATP_synth_b_bprime"/>
    <property type="match status" value="1"/>
</dbReference>
<sequence>MDLLTPDLGLLFWQLVVFLGLFFILRAFAWGPIVSSLHERENNIQSALDLAEKTRVEMTAMQANNEKLLAEARQEREAILRGAKETADKMVADSREKAEVEGKRILEQAREAMQNERQALVTQMKKEVVTLSLDIAEKVLRKELNDKSTQEKLVSDMVANSRLN</sequence>
<dbReference type="InterPro" id="IPR028987">
    <property type="entry name" value="ATP_synth_B-like_membr_sf"/>
</dbReference>